<dbReference type="AlphaFoldDB" id="A0A392S4D0"/>
<accession>A0A392S4D0</accession>
<proteinExistence type="predicted"/>
<dbReference type="EMBL" id="LXQA010318577">
    <property type="protein sequence ID" value="MCI43529.1"/>
    <property type="molecule type" value="Genomic_DNA"/>
</dbReference>
<evidence type="ECO:0000313" key="2">
    <source>
        <dbReference type="EMBL" id="MCI43529.1"/>
    </source>
</evidence>
<keyword evidence="3" id="KW-1185">Reference proteome</keyword>
<reference evidence="2 3" key="1">
    <citation type="journal article" date="2018" name="Front. Plant Sci.">
        <title>Red Clover (Trifolium pratense) and Zigzag Clover (T. medium) - A Picture of Genomic Similarities and Differences.</title>
        <authorList>
            <person name="Dluhosova J."/>
            <person name="Istvanek J."/>
            <person name="Nedelnik J."/>
            <person name="Repkova J."/>
        </authorList>
    </citation>
    <scope>NUCLEOTIDE SEQUENCE [LARGE SCALE GENOMIC DNA]</scope>
    <source>
        <strain evidence="3">cv. 10/8</strain>
        <tissue evidence="2">Leaf</tissue>
    </source>
</reference>
<organism evidence="2 3">
    <name type="scientific">Trifolium medium</name>
    <dbReference type="NCBI Taxonomy" id="97028"/>
    <lineage>
        <taxon>Eukaryota</taxon>
        <taxon>Viridiplantae</taxon>
        <taxon>Streptophyta</taxon>
        <taxon>Embryophyta</taxon>
        <taxon>Tracheophyta</taxon>
        <taxon>Spermatophyta</taxon>
        <taxon>Magnoliopsida</taxon>
        <taxon>eudicotyledons</taxon>
        <taxon>Gunneridae</taxon>
        <taxon>Pentapetalae</taxon>
        <taxon>rosids</taxon>
        <taxon>fabids</taxon>
        <taxon>Fabales</taxon>
        <taxon>Fabaceae</taxon>
        <taxon>Papilionoideae</taxon>
        <taxon>50 kb inversion clade</taxon>
        <taxon>NPAAA clade</taxon>
        <taxon>Hologalegina</taxon>
        <taxon>IRL clade</taxon>
        <taxon>Trifolieae</taxon>
        <taxon>Trifolium</taxon>
    </lineage>
</organism>
<protein>
    <submittedName>
        <fullName evidence="2">Uncharacterized protein</fullName>
    </submittedName>
</protein>
<name>A0A392S4D0_9FABA</name>
<feature type="compositionally biased region" description="Polar residues" evidence="1">
    <location>
        <begin position="53"/>
        <end position="62"/>
    </location>
</feature>
<feature type="region of interest" description="Disordered" evidence="1">
    <location>
        <begin position="15"/>
        <end position="70"/>
    </location>
</feature>
<feature type="non-terminal residue" evidence="2">
    <location>
        <position position="1"/>
    </location>
</feature>
<evidence type="ECO:0000256" key="1">
    <source>
        <dbReference type="SAM" id="MobiDB-lite"/>
    </source>
</evidence>
<comment type="caution">
    <text evidence="2">The sequence shown here is derived from an EMBL/GenBank/DDBJ whole genome shotgun (WGS) entry which is preliminary data.</text>
</comment>
<sequence length="70" mass="7913">RFEIHNAKEVLLTNDAAGDVKSENHDGGSCSGSTNQRSDRWERWRKRRAAQQDRGTIVNQPTAEKDAAFK</sequence>
<dbReference type="Proteomes" id="UP000265520">
    <property type="component" value="Unassembled WGS sequence"/>
</dbReference>
<evidence type="ECO:0000313" key="3">
    <source>
        <dbReference type="Proteomes" id="UP000265520"/>
    </source>
</evidence>